<dbReference type="EMBL" id="CP030918">
    <property type="protein sequence ID" value="AXC50070.1"/>
    <property type="molecule type" value="Genomic_DNA"/>
</dbReference>
<accession>A0A344PL15</accession>
<evidence type="ECO:0000313" key="2">
    <source>
        <dbReference type="Proteomes" id="UP000252023"/>
    </source>
</evidence>
<dbReference type="OrthoDB" id="7768569at2"/>
<dbReference type="KEGG" id="pars:DRW48_10530"/>
<reference evidence="2" key="1">
    <citation type="submission" date="2018-07" db="EMBL/GenBank/DDBJ databases">
        <title>Genome sequencing of Paracoccus sp. SC2-6.</title>
        <authorList>
            <person name="Heo J."/>
            <person name="Kim S.-J."/>
            <person name="Kwon S.-W."/>
        </authorList>
    </citation>
    <scope>NUCLEOTIDE SEQUENCE [LARGE SCALE GENOMIC DNA]</scope>
    <source>
        <strain evidence="2">SC2-6</strain>
    </source>
</reference>
<evidence type="ECO:0000313" key="1">
    <source>
        <dbReference type="EMBL" id="AXC50070.1"/>
    </source>
</evidence>
<sequence length="195" mass="21308">MAFTPAQVDLLDSNREMVEVRRLFTVAFKSQTFRLVDDVIARTIGGETYQPAFGWLEAGAINRGAVLDAEPAIYRVTSLGPDTPGEFASLMIAALHDEAEWRAAKATYAVQLLLDGAAVGPAIVMHTGWIADIKPAESVAQAGLTIRVESNLARRNWTPLGEYTDRDQQARYPGDKAMQFVASLKDKVITGWLKG</sequence>
<organism evidence="1 2">
    <name type="scientific">Paracoccus suum</name>
    <dbReference type="NCBI Taxonomy" id="2259340"/>
    <lineage>
        <taxon>Bacteria</taxon>
        <taxon>Pseudomonadati</taxon>
        <taxon>Pseudomonadota</taxon>
        <taxon>Alphaproteobacteria</taxon>
        <taxon>Rhodobacterales</taxon>
        <taxon>Paracoccaceae</taxon>
        <taxon>Paracoccus</taxon>
    </lineage>
</organism>
<protein>
    <submittedName>
        <fullName evidence="1">Uncharacterized protein</fullName>
    </submittedName>
</protein>
<dbReference type="AlphaFoldDB" id="A0A344PL15"/>
<keyword evidence="2" id="KW-1185">Reference proteome</keyword>
<gene>
    <name evidence="1" type="ORF">DRW48_10530</name>
</gene>
<proteinExistence type="predicted"/>
<name>A0A344PL15_9RHOB</name>
<dbReference type="Proteomes" id="UP000252023">
    <property type="component" value="Chromosome"/>
</dbReference>